<reference evidence="2 3" key="1">
    <citation type="submission" date="2024-05" db="EMBL/GenBank/DDBJ databases">
        <title>Neorhizobium sp. Rsf11, a plant growth promoting and heavy metal resistant PAH-degrader.</title>
        <authorList>
            <person name="Golubev S.N."/>
            <person name="Muratova A.Y."/>
            <person name="Markelova M.I."/>
        </authorList>
    </citation>
    <scope>NUCLEOTIDE SEQUENCE [LARGE SCALE GENOMIC DNA]</scope>
    <source>
        <strain evidence="2 3">Rsf11</strain>
    </source>
</reference>
<keyword evidence="1" id="KW-0812">Transmembrane</keyword>
<organism evidence="2 3">
    <name type="scientific">Neorhizobium phenanthreniclasticum</name>
    <dbReference type="NCBI Taxonomy" id="3157917"/>
    <lineage>
        <taxon>Bacteria</taxon>
        <taxon>Pseudomonadati</taxon>
        <taxon>Pseudomonadota</taxon>
        <taxon>Alphaproteobacteria</taxon>
        <taxon>Hyphomicrobiales</taxon>
        <taxon>Rhizobiaceae</taxon>
        <taxon>Rhizobium/Agrobacterium group</taxon>
        <taxon>Neorhizobium</taxon>
    </lineage>
</organism>
<feature type="transmembrane region" description="Helical" evidence="1">
    <location>
        <begin position="12"/>
        <end position="30"/>
    </location>
</feature>
<evidence type="ECO:0000256" key="1">
    <source>
        <dbReference type="SAM" id="Phobius"/>
    </source>
</evidence>
<accession>A0ABV0M1U3</accession>
<feature type="transmembrane region" description="Helical" evidence="1">
    <location>
        <begin position="36"/>
        <end position="54"/>
    </location>
</feature>
<protein>
    <submittedName>
        <fullName evidence="2">DUF3329 domain-containing protein</fullName>
    </submittedName>
</protein>
<gene>
    <name evidence="2" type="ORF">ABK249_08695</name>
</gene>
<dbReference type="Proteomes" id="UP001496627">
    <property type="component" value="Unassembled WGS sequence"/>
</dbReference>
<keyword evidence="1" id="KW-1133">Transmembrane helix</keyword>
<evidence type="ECO:0000313" key="2">
    <source>
        <dbReference type="EMBL" id="MEQ1405005.1"/>
    </source>
</evidence>
<name>A0ABV0M1U3_9HYPH</name>
<sequence>MIDPDHPFYEPLWRRLLIPVICAIWAAFELYTGEPFWAIIVGAMGLYATYKLFLETRKPGARKPTEEPKE</sequence>
<keyword evidence="1" id="KW-0472">Membrane</keyword>
<evidence type="ECO:0000313" key="3">
    <source>
        <dbReference type="Proteomes" id="UP001496627"/>
    </source>
</evidence>
<dbReference type="EMBL" id="JBEAAL010000004">
    <property type="protein sequence ID" value="MEQ1405005.1"/>
    <property type="molecule type" value="Genomic_DNA"/>
</dbReference>
<proteinExistence type="predicted"/>
<keyword evidence="3" id="KW-1185">Reference proteome</keyword>
<dbReference type="RefSeq" id="WP_037148268.1">
    <property type="nucleotide sequence ID" value="NZ_JBEAAL010000004.1"/>
</dbReference>
<comment type="caution">
    <text evidence="2">The sequence shown here is derived from an EMBL/GenBank/DDBJ whole genome shotgun (WGS) entry which is preliminary data.</text>
</comment>